<comment type="caution">
    <text evidence="1">The sequence shown here is derived from an EMBL/GenBank/DDBJ whole genome shotgun (WGS) entry which is preliminary data.</text>
</comment>
<accession>I4K7U7</accession>
<keyword evidence="7" id="KW-1185">Reference proteome</keyword>
<evidence type="ECO:0000313" key="7">
    <source>
        <dbReference type="Proteomes" id="UP000814074"/>
    </source>
</evidence>
<evidence type="ECO:0000313" key="2">
    <source>
        <dbReference type="EMBL" id="MCF5151848.1"/>
    </source>
</evidence>
<dbReference type="GeneID" id="45730912"/>
<dbReference type="AlphaFoldDB" id="I4K7U7"/>
<protein>
    <recommendedName>
        <fullName evidence="8">SSU ribosomal protein S2p (SAe)</fullName>
    </recommendedName>
</protein>
<evidence type="ECO:0000313" key="1">
    <source>
        <dbReference type="EMBL" id="EIK60787.1"/>
    </source>
</evidence>
<dbReference type="EMBL" id="WKDU01000003">
    <property type="protein sequence ID" value="MCF5151848.1"/>
    <property type="molecule type" value="Genomic_DNA"/>
</dbReference>
<dbReference type="Proteomes" id="UP000814074">
    <property type="component" value="Unassembled WGS sequence"/>
</dbReference>
<dbReference type="EMBL" id="AHPN01000001">
    <property type="protein sequence ID" value="EIK60787.1"/>
    <property type="molecule type" value="Genomic_DNA"/>
</dbReference>
<dbReference type="Proteomes" id="UP000003213">
    <property type="component" value="Chromosome"/>
</dbReference>
<dbReference type="Proteomes" id="UP000586252">
    <property type="component" value="Unassembled WGS sequence"/>
</dbReference>
<sequence>MTQPYAFINDQQQTSVELKAKSRLGKHAEAKFDALNTHIRNVVVLPGQLVIIGDDTTAACTLEESRLMRAAWDIRHSVMAEGGDAFALHNYDLLQTLLGYASLGIGTAGDAWSKHLQDIAKTLEEIDALHKQSLRRGGGAAREEFLARRRTLFARLDAQLRGFARYGTGLRNEGSIKKMLGVSTRSYLHTGDISRYQETIARISKTAKLLKNGTPLGIALSTTVTALEIKEACSTGREEQCRKARYVELGKLSAGVSGGLAGGFGGTALCIFLLAPSTGPGALACMLVAGGLGGAAGGHFGGTAGEKVGEFLYEY</sequence>
<dbReference type="Proteomes" id="UP000535954">
    <property type="component" value="Unassembled WGS sequence"/>
</dbReference>
<name>I4K7U7_9PSED</name>
<evidence type="ECO:0000313" key="6">
    <source>
        <dbReference type="Proteomes" id="UP000586252"/>
    </source>
</evidence>
<dbReference type="EMBL" id="JAAQYH010000005">
    <property type="protein sequence ID" value="NNA73220.1"/>
    <property type="molecule type" value="Genomic_DNA"/>
</dbReference>
<evidence type="ECO:0000313" key="4">
    <source>
        <dbReference type="EMBL" id="NNA77822.1"/>
    </source>
</evidence>
<evidence type="ECO:0008006" key="8">
    <source>
        <dbReference type="Google" id="ProtNLM"/>
    </source>
</evidence>
<organism evidence="1">
    <name type="scientific">Pseudomonas lactis</name>
    <dbReference type="NCBI Taxonomy" id="1615674"/>
    <lineage>
        <taxon>Bacteria</taxon>
        <taxon>Pseudomonadati</taxon>
        <taxon>Pseudomonadota</taxon>
        <taxon>Gammaproteobacteria</taxon>
        <taxon>Pseudomonadales</taxon>
        <taxon>Pseudomonadaceae</taxon>
        <taxon>Pseudomonas</taxon>
    </lineage>
</organism>
<dbReference type="HOGENOM" id="CLU_043132_2_0_6"/>
<dbReference type="EMBL" id="JAAQYI010000002">
    <property type="protein sequence ID" value="NNA77822.1"/>
    <property type="molecule type" value="Genomic_DNA"/>
</dbReference>
<dbReference type="RefSeq" id="WP_003187975.1">
    <property type="nucleotide sequence ID" value="NZ_CM001513.1"/>
</dbReference>
<evidence type="ECO:0000313" key="3">
    <source>
        <dbReference type="EMBL" id="NNA73220.1"/>
    </source>
</evidence>
<gene>
    <name evidence="2" type="ORF">GIW47_04340</name>
    <name evidence="3" type="ORF">HBO13_11275</name>
    <name evidence="4" type="ORF">HBO30_03740</name>
    <name evidence="1" type="ORF">PflSS101_0476</name>
</gene>
<proteinExistence type="predicted"/>
<reference evidence="5 6" key="3">
    <citation type="journal article" date="2020" name="Front. Microbiol.">
        <title>Genetic Organization of the aprX-lipA2 Operon Affects the Proteolytic Potential of Pseudomonas Species in Milk.</title>
        <authorList>
            <person name="Maier C."/>
            <person name="Huptas C."/>
            <person name="von Neubeck M."/>
            <person name="Scherer S."/>
            <person name="Wenning M."/>
            <person name="Lucking G."/>
        </authorList>
    </citation>
    <scope>NUCLEOTIDE SEQUENCE [LARGE SCALE GENOMIC DNA]</scope>
    <source>
        <strain evidence="4 6">WS 5404</strain>
        <strain evidence="3 5">WS 5405</strain>
    </source>
</reference>
<evidence type="ECO:0000313" key="5">
    <source>
        <dbReference type="Proteomes" id="UP000535954"/>
    </source>
</evidence>
<reference evidence="1" key="1">
    <citation type="journal article" date="2012" name="PLoS Genet.">
        <title>Comparative Genomics of Plant-Associated Pseudomonas spp.: Insights into Diversity and Inheritance of Traits Involved in Multitrophic Interactions.</title>
        <authorList>
            <person name="Loper J.E."/>
            <person name="Hassan K.A."/>
            <person name="Mavrodi D.V."/>
            <person name="Davis E.W.II."/>
            <person name="Lim C.K."/>
            <person name="Shaffer B.T."/>
            <person name="Elbourne L.D."/>
            <person name="Stockwell V.O."/>
            <person name="Hartney S.L."/>
            <person name="Breakwell K."/>
            <person name="Henkels M.D."/>
            <person name="Tetu S.G."/>
            <person name="Rangel L.I."/>
            <person name="Kidarsa T.A."/>
            <person name="Wilson N.L."/>
            <person name="van de Mortel J.E."/>
            <person name="Song C."/>
            <person name="Blumhagen R."/>
            <person name="Radune D."/>
            <person name="Hostetler J.B."/>
            <person name="Brinkac L.M."/>
            <person name="Durkin A.S."/>
            <person name="Kluepfel D.A."/>
            <person name="Wechter W.P."/>
            <person name="Anderson A.J."/>
            <person name="Kim Y.C."/>
            <person name="Pierson L.S.III."/>
            <person name="Pierson E.A."/>
            <person name="Lindow S.E."/>
            <person name="Kobayashi D.Y."/>
            <person name="Raaijmakers J.M."/>
            <person name="Weller D.M."/>
            <person name="Thomashow L.S."/>
            <person name="Allen A.E."/>
            <person name="Paulsen I.T."/>
        </authorList>
    </citation>
    <scope>NUCLEOTIDE SEQUENCE [LARGE SCALE GENOMIC DNA]</scope>
    <source>
        <strain evidence="1">SS101</strain>
    </source>
</reference>
<reference evidence="2 7" key="2">
    <citation type="submission" date="2019-11" db="EMBL/GenBank/DDBJ databases">
        <title>Epiphytic Pseudomonas syringae from cherry orchards.</title>
        <authorList>
            <person name="Hulin M.T."/>
        </authorList>
    </citation>
    <scope>NUCLEOTIDE SEQUENCE [LARGE SCALE GENOMIC DNA]</scope>
    <source>
        <strain evidence="2 7">PA-6-3B</strain>
    </source>
</reference>